<dbReference type="Proteomes" id="UP000434580">
    <property type="component" value="Unassembled WGS sequence"/>
</dbReference>
<dbReference type="PANTHER" id="PTHR34075:SF5">
    <property type="entry name" value="BLR3430 PROTEIN"/>
    <property type="match status" value="1"/>
</dbReference>
<evidence type="ECO:0000313" key="6">
    <source>
        <dbReference type="Proteomes" id="UP000441399"/>
    </source>
</evidence>
<protein>
    <recommendedName>
        <fullName evidence="7">DUF35 domain-containing protein</fullName>
    </recommendedName>
</protein>
<proteinExistence type="predicted"/>
<dbReference type="InterPro" id="IPR052513">
    <property type="entry name" value="Thioester_dehydratase-like"/>
</dbReference>
<dbReference type="Proteomes" id="UP000441399">
    <property type="component" value="Unassembled WGS sequence"/>
</dbReference>
<keyword evidence="6" id="KW-1185">Reference proteome</keyword>
<evidence type="ECO:0000313" key="4">
    <source>
        <dbReference type="EMBL" id="CAA0119042.1"/>
    </source>
</evidence>
<gene>
    <name evidence="3" type="ORF">DPBNPPHM_02369</name>
    <name evidence="4" type="ORF">OPDIPICF_02210</name>
</gene>
<feature type="domain" description="ChsH2 C-terminal OB-fold" evidence="1">
    <location>
        <begin position="68"/>
        <end position="133"/>
    </location>
</feature>
<reference evidence="5 6" key="1">
    <citation type="submission" date="2019-11" db="EMBL/GenBank/DDBJ databases">
        <authorList>
            <person name="Holert J."/>
        </authorList>
    </citation>
    <scope>NUCLEOTIDE SEQUENCE [LARGE SCALE GENOMIC DNA]</scope>
    <source>
        <strain evidence="3">BC5_2</strain>
        <strain evidence="4">SB11_3</strain>
    </source>
</reference>
<dbReference type="EMBL" id="CACSIO010000034">
    <property type="protein sequence ID" value="CAA0119042.1"/>
    <property type="molecule type" value="Genomic_DNA"/>
</dbReference>
<dbReference type="InterPro" id="IPR002878">
    <property type="entry name" value="ChsH2_C"/>
</dbReference>
<dbReference type="PANTHER" id="PTHR34075">
    <property type="entry name" value="BLR3430 PROTEIN"/>
    <property type="match status" value="1"/>
</dbReference>
<name>A0A5S9QL58_9GAMM</name>
<feature type="domain" description="ChsH2 rubredoxin-like zinc ribbon" evidence="2">
    <location>
        <begin position="35"/>
        <end position="59"/>
    </location>
</feature>
<dbReference type="Gene3D" id="6.10.30.10">
    <property type="match status" value="1"/>
</dbReference>
<organism evidence="4 6">
    <name type="scientific">BD1-7 clade bacterium</name>
    <dbReference type="NCBI Taxonomy" id="2029982"/>
    <lineage>
        <taxon>Bacteria</taxon>
        <taxon>Pseudomonadati</taxon>
        <taxon>Pseudomonadota</taxon>
        <taxon>Gammaproteobacteria</taxon>
        <taxon>Cellvibrionales</taxon>
        <taxon>Spongiibacteraceae</taxon>
        <taxon>BD1-7 clade</taxon>
    </lineage>
</organism>
<dbReference type="InterPro" id="IPR022002">
    <property type="entry name" value="ChsH2_Znr"/>
</dbReference>
<dbReference type="EMBL" id="CACSII010000020">
    <property type="protein sequence ID" value="CAA0118892.1"/>
    <property type="molecule type" value="Genomic_DNA"/>
</dbReference>
<evidence type="ECO:0000259" key="2">
    <source>
        <dbReference type="Pfam" id="PF12172"/>
    </source>
</evidence>
<sequence length="175" mass="19485">MSEEKQMVEGFESPVNLKYSFAAGAATSKFLREIRQGRIVGQRSEATGFVSVPPRGACPISGTPTTEEVQLPETGTVMSFTIVHIPIPNAPVKPPFIVANIVLDESDQTFIHLVSECDNEKLQIGERVKAVWKDESDWDLTLENIKYFVPTGEDAIDIKELKAKRMAETEKYRNA</sequence>
<dbReference type="AlphaFoldDB" id="A0A5S9QL58"/>
<evidence type="ECO:0000313" key="3">
    <source>
        <dbReference type="EMBL" id="CAA0118892.1"/>
    </source>
</evidence>
<evidence type="ECO:0000313" key="5">
    <source>
        <dbReference type="Proteomes" id="UP000434580"/>
    </source>
</evidence>
<accession>A0A5S9QL58</accession>
<dbReference type="Pfam" id="PF12172">
    <property type="entry name" value="zf-ChsH2"/>
    <property type="match status" value="1"/>
</dbReference>
<dbReference type="SUPFAM" id="SSF50249">
    <property type="entry name" value="Nucleic acid-binding proteins"/>
    <property type="match status" value="1"/>
</dbReference>
<dbReference type="Pfam" id="PF01796">
    <property type="entry name" value="OB_ChsH2_C"/>
    <property type="match status" value="1"/>
</dbReference>
<evidence type="ECO:0000259" key="1">
    <source>
        <dbReference type="Pfam" id="PF01796"/>
    </source>
</evidence>
<evidence type="ECO:0008006" key="7">
    <source>
        <dbReference type="Google" id="ProtNLM"/>
    </source>
</evidence>
<dbReference type="InterPro" id="IPR012340">
    <property type="entry name" value="NA-bd_OB-fold"/>
</dbReference>